<sequence>MSSPQVQQPAGGGTERPRPGTSAFRRALLGLFAVGLASFAPV</sequence>
<organism evidence="2 3">
    <name type="scientific">Georgenia halotolerans</name>
    <dbReference type="NCBI Taxonomy" id="3028317"/>
    <lineage>
        <taxon>Bacteria</taxon>
        <taxon>Bacillati</taxon>
        <taxon>Actinomycetota</taxon>
        <taxon>Actinomycetes</taxon>
        <taxon>Micrococcales</taxon>
        <taxon>Bogoriellaceae</taxon>
        <taxon>Georgenia</taxon>
    </lineage>
</organism>
<name>A0ABT5U3X5_9MICO</name>
<dbReference type="EMBL" id="JARACI010001198">
    <property type="protein sequence ID" value="MDD9208179.1"/>
    <property type="molecule type" value="Genomic_DNA"/>
</dbReference>
<keyword evidence="3" id="KW-1185">Reference proteome</keyword>
<evidence type="ECO:0000313" key="2">
    <source>
        <dbReference type="EMBL" id="MDD9208179.1"/>
    </source>
</evidence>
<feature type="region of interest" description="Disordered" evidence="1">
    <location>
        <begin position="1"/>
        <end position="22"/>
    </location>
</feature>
<proteinExistence type="predicted"/>
<gene>
    <name evidence="2" type="ORF">PU560_17160</name>
</gene>
<protein>
    <submittedName>
        <fullName evidence="2">Uncharacterized protein</fullName>
    </submittedName>
</protein>
<reference evidence="2" key="1">
    <citation type="submission" date="2023-02" db="EMBL/GenBank/DDBJ databases">
        <title>Georgenia sp.10Sc9-8, isolated from a soil sample collected from the Taklamakan desert.</title>
        <authorList>
            <person name="Liu S."/>
        </authorList>
    </citation>
    <scope>NUCLEOTIDE SEQUENCE</scope>
    <source>
        <strain evidence="2">10Sc9-8</strain>
    </source>
</reference>
<evidence type="ECO:0000313" key="3">
    <source>
        <dbReference type="Proteomes" id="UP001165561"/>
    </source>
</evidence>
<accession>A0ABT5U3X5</accession>
<evidence type="ECO:0000256" key="1">
    <source>
        <dbReference type="SAM" id="MobiDB-lite"/>
    </source>
</evidence>
<comment type="caution">
    <text evidence="2">The sequence shown here is derived from an EMBL/GenBank/DDBJ whole genome shotgun (WGS) entry which is preliminary data.</text>
</comment>
<dbReference type="Proteomes" id="UP001165561">
    <property type="component" value="Unassembled WGS sequence"/>
</dbReference>